<organism evidence="2 3">
    <name type="scientific">Candidatus Enterococcus wittei</name>
    <dbReference type="NCBI Taxonomy" id="1987383"/>
    <lineage>
        <taxon>Bacteria</taxon>
        <taxon>Bacillati</taxon>
        <taxon>Bacillota</taxon>
        <taxon>Bacilli</taxon>
        <taxon>Lactobacillales</taxon>
        <taxon>Enterococcaceae</taxon>
        <taxon>Enterococcus</taxon>
    </lineage>
</organism>
<gene>
    <name evidence="2" type="ORF">A5844_002680</name>
</gene>
<evidence type="ECO:0000313" key="3">
    <source>
        <dbReference type="Proteomes" id="UP000194933"/>
    </source>
</evidence>
<evidence type="ECO:0000256" key="1">
    <source>
        <dbReference type="SAM" id="MobiDB-lite"/>
    </source>
</evidence>
<evidence type="ECO:0000313" key="2">
    <source>
        <dbReference type="EMBL" id="OTP06974.1"/>
    </source>
</evidence>
<name>A0A242JVQ2_9ENTE</name>
<comment type="caution">
    <text evidence="2">The sequence shown here is derived from an EMBL/GenBank/DDBJ whole genome shotgun (WGS) entry which is preliminary data.</text>
</comment>
<reference evidence="2 3" key="1">
    <citation type="submission" date="2017-05" db="EMBL/GenBank/DDBJ databases">
        <title>The Genome Sequence of Enterococcus sp. 10A9_DIV0425.</title>
        <authorList>
            <consortium name="The Broad Institute Genomics Platform"/>
            <consortium name="The Broad Institute Genomic Center for Infectious Diseases"/>
            <person name="Earl A."/>
            <person name="Manson A."/>
            <person name="Schwartman J."/>
            <person name="Gilmore M."/>
            <person name="Abouelleil A."/>
            <person name="Cao P."/>
            <person name="Chapman S."/>
            <person name="Cusick C."/>
            <person name="Shea T."/>
            <person name="Young S."/>
            <person name="Neafsey D."/>
            <person name="Nusbaum C."/>
            <person name="Birren B."/>
        </authorList>
    </citation>
    <scope>NUCLEOTIDE SEQUENCE [LARGE SCALE GENOMIC DNA]</scope>
    <source>
        <strain evidence="2 3">10A9_DIV0425</strain>
    </source>
</reference>
<dbReference type="AlphaFoldDB" id="A0A242JVQ2"/>
<feature type="region of interest" description="Disordered" evidence="1">
    <location>
        <begin position="1"/>
        <end position="26"/>
    </location>
</feature>
<feature type="non-terminal residue" evidence="2">
    <location>
        <position position="26"/>
    </location>
</feature>
<proteinExistence type="predicted"/>
<accession>A0A242JVQ2</accession>
<dbReference type="Proteomes" id="UP000194933">
    <property type="component" value="Unassembled WGS sequence"/>
</dbReference>
<sequence length="26" mass="2756">MITTDASTSLPEAELTRSNSFSGLKV</sequence>
<keyword evidence="3" id="KW-1185">Reference proteome</keyword>
<protein>
    <submittedName>
        <fullName evidence="2">Uncharacterized protein</fullName>
    </submittedName>
</protein>
<dbReference type="EMBL" id="NGMO01000005">
    <property type="protein sequence ID" value="OTP06974.1"/>
    <property type="molecule type" value="Genomic_DNA"/>
</dbReference>